<dbReference type="InterPro" id="IPR002800">
    <property type="entry name" value="Rv2949c-like"/>
</dbReference>
<sequence length="174" mass="20289">MIIYKEIAKLNKTFPLLNEEKILLGTDGSVTNILEILFEGECRVETINQKIVANTNYREVILKVNNIPLVYAVSKTPFKNIEEENLREEIKRDLLSADIPIGKIIRKHNLETRREIKYIGIAEIDDYLKSLLKTNYSRLPKRTYNIIYKNKVLMEITEIFAVRGKLVKNTYSID</sequence>
<comment type="caution">
    <text evidence="1">The sequence shown here is derived from an EMBL/GenBank/DDBJ whole genome shotgun (WGS) entry which is preliminary data.</text>
</comment>
<evidence type="ECO:0000313" key="2">
    <source>
        <dbReference type="Proteomes" id="UP000645676"/>
    </source>
</evidence>
<reference evidence="1" key="1">
    <citation type="journal article" date="2020" name="bioRxiv">
        <title>A rank-normalized archaeal taxonomy based on genome phylogeny resolves widespread incomplete and uneven classifications.</title>
        <authorList>
            <person name="Rinke C."/>
            <person name="Chuvochina M."/>
            <person name="Mussig A.J."/>
            <person name="Chaumeil P.-A."/>
            <person name="Waite D.W."/>
            <person name="Whitman W.B."/>
            <person name="Parks D.H."/>
            <person name="Hugenholtz P."/>
        </authorList>
    </citation>
    <scope>NUCLEOTIDE SEQUENCE</scope>
    <source>
        <strain evidence="1">UBA8849</strain>
    </source>
</reference>
<dbReference type="Proteomes" id="UP000645676">
    <property type="component" value="Unassembled WGS sequence"/>
</dbReference>
<dbReference type="EMBL" id="DUJR01000007">
    <property type="protein sequence ID" value="HII59274.1"/>
    <property type="molecule type" value="Genomic_DNA"/>
</dbReference>
<evidence type="ECO:0000313" key="1">
    <source>
        <dbReference type="EMBL" id="HII59274.1"/>
    </source>
</evidence>
<dbReference type="RefSeq" id="WP_064496632.1">
    <property type="nucleotide sequence ID" value="NC_000909.1"/>
</dbReference>
<dbReference type="SUPFAM" id="SSF64288">
    <property type="entry name" value="Chorismate lyase-like"/>
    <property type="match status" value="1"/>
</dbReference>
<protein>
    <submittedName>
        <fullName evidence="1">DUF98 domain-containing protein</fullName>
    </submittedName>
</protein>
<dbReference type="Gene3D" id="3.40.1410.10">
    <property type="entry name" value="Chorismate lyase-like"/>
    <property type="match status" value="1"/>
</dbReference>
<name>A0A832SUQ4_9EURY</name>
<dbReference type="Pfam" id="PF01947">
    <property type="entry name" value="Rv2949c-like"/>
    <property type="match status" value="1"/>
</dbReference>
<organism evidence="1 2">
    <name type="scientific">Methanocaldococcus jannaschii</name>
    <dbReference type="NCBI Taxonomy" id="2190"/>
    <lineage>
        <taxon>Archaea</taxon>
        <taxon>Methanobacteriati</taxon>
        <taxon>Methanobacteriota</taxon>
        <taxon>Methanomada group</taxon>
        <taxon>Methanococci</taxon>
        <taxon>Methanococcales</taxon>
        <taxon>Methanocaldococcaceae</taxon>
        <taxon>Methanocaldococcus</taxon>
    </lineage>
</organism>
<gene>
    <name evidence="1" type="ORF">HA335_01635</name>
</gene>
<dbReference type="InterPro" id="IPR028978">
    <property type="entry name" value="Chorismate_lyase_/UTRA_dom_sf"/>
</dbReference>
<proteinExistence type="predicted"/>
<accession>A0A832SUQ4</accession>
<dbReference type="AlphaFoldDB" id="A0A832SUQ4"/>